<dbReference type="PROSITE" id="PS00455">
    <property type="entry name" value="AMP_BINDING"/>
    <property type="match status" value="1"/>
</dbReference>
<dbReference type="PROSITE" id="PS00012">
    <property type="entry name" value="PHOSPHOPANTETHEINE"/>
    <property type="match status" value="1"/>
</dbReference>
<evidence type="ECO:0000256" key="3">
    <source>
        <dbReference type="ARBA" id="ARBA00022553"/>
    </source>
</evidence>
<dbReference type="SUPFAM" id="SSF52777">
    <property type="entry name" value="CoA-dependent acyltransferases"/>
    <property type="match status" value="2"/>
</dbReference>
<dbReference type="NCBIfam" id="TIGR01733">
    <property type="entry name" value="AA-adenyl-dom"/>
    <property type="match status" value="1"/>
</dbReference>
<dbReference type="PROSITE" id="PS50075">
    <property type="entry name" value="CARRIER"/>
    <property type="match status" value="1"/>
</dbReference>
<dbReference type="Gene3D" id="3.30.559.30">
    <property type="entry name" value="Nonribosomal peptide synthetase, condensation domain"/>
    <property type="match status" value="1"/>
</dbReference>
<keyword evidence="6" id="KW-1185">Reference proteome</keyword>
<dbReference type="Proteomes" id="UP000829494">
    <property type="component" value="Chromosome"/>
</dbReference>
<dbReference type="InterPro" id="IPR001242">
    <property type="entry name" value="Condensation_dom"/>
</dbReference>
<dbReference type="EMBL" id="CP094298">
    <property type="protein sequence ID" value="UNZ01362.1"/>
    <property type="molecule type" value="Genomic_DNA"/>
</dbReference>
<dbReference type="Gene3D" id="2.30.38.10">
    <property type="entry name" value="Luciferase, Domain 3"/>
    <property type="match status" value="1"/>
</dbReference>
<evidence type="ECO:0000313" key="5">
    <source>
        <dbReference type="EMBL" id="UNZ01362.1"/>
    </source>
</evidence>
<name>A0ABY3YVJ0_STRRM</name>
<evidence type="ECO:0000256" key="2">
    <source>
        <dbReference type="ARBA" id="ARBA00022450"/>
    </source>
</evidence>
<organism evidence="5 6">
    <name type="scientific">Streptomyces rimosus subsp. rimosus</name>
    <dbReference type="NCBI Taxonomy" id="132474"/>
    <lineage>
        <taxon>Bacteria</taxon>
        <taxon>Bacillati</taxon>
        <taxon>Actinomycetota</taxon>
        <taxon>Actinomycetes</taxon>
        <taxon>Kitasatosporales</taxon>
        <taxon>Streptomycetaceae</taxon>
        <taxon>Streptomyces</taxon>
    </lineage>
</organism>
<dbReference type="Pfam" id="PF00501">
    <property type="entry name" value="AMP-binding"/>
    <property type="match status" value="1"/>
</dbReference>
<feature type="domain" description="Carrier" evidence="4">
    <location>
        <begin position="926"/>
        <end position="1001"/>
    </location>
</feature>
<protein>
    <submittedName>
        <fullName evidence="5">Tyrocidine synthase 3</fullName>
    </submittedName>
</protein>
<dbReference type="Pfam" id="PF00550">
    <property type="entry name" value="PP-binding"/>
    <property type="match status" value="1"/>
</dbReference>
<dbReference type="Gene3D" id="3.30.300.30">
    <property type="match status" value="1"/>
</dbReference>
<dbReference type="InterPro" id="IPR009081">
    <property type="entry name" value="PP-bd_ACP"/>
</dbReference>
<comment type="cofactor">
    <cofactor evidence="1">
        <name>pantetheine 4'-phosphate</name>
        <dbReference type="ChEBI" id="CHEBI:47942"/>
    </cofactor>
</comment>
<dbReference type="InterPro" id="IPR006162">
    <property type="entry name" value="Ppantetheine_attach_site"/>
</dbReference>
<evidence type="ECO:0000259" key="4">
    <source>
        <dbReference type="PROSITE" id="PS50075"/>
    </source>
</evidence>
<reference evidence="5 6" key="1">
    <citation type="submission" date="2022-03" db="EMBL/GenBank/DDBJ databases">
        <title>Complete genome of Streptomyces rimosus ssp. rimosus R7 (=ATCC 10970).</title>
        <authorList>
            <person name="Beganovic S."/>
            <person name="Ruckert C."/>
            <person name="Busche T."/>
            <person name="Kalinowski J."/>
            <person name="Wittmann C."/>
        </authorList>
    </citation>
    <scope>NUCLEOTIDE SEQUENCE [LARGE SCALE GENOMIC DNA]</scope>
    <source>
        <strain evidence="5 6">R7</strain>
    </source>
</reference>
<dbReference type="InterPro" id="IPR036736">
    <property type="entry name" value="ACP-like_sf"/>
</dbReference>
<dbReference type="PANTHER" id="PTHR45527:SF1">
    <property type="entry name" value="FATTY ACID SYNTHASE"/>
    <property type="match status" value="1"/>
</dbReference>
<evidence type="ECO:0000313" key="6">
    <source>
        <dbReference type="Proteomes" id="UP000829494"/>
    </source>
</evidence>
<dbReference type="RefSeq" id="WP_004571779.1">
    <property type="nucleotide sequence ID" value="NZ_CP043497.1"/>
</dbReference>
<dbReference type="Gene3D" id="3.40.50.980">
    <property type="match status" value="2"/>
</dbReference>
<dbReference type="Gene3D" id="3.30.559.10">
    <property type="entry name" value="Chloramphenicol acetyltransferase-like domain"/>
    <property type="match status" value="1"/>
</dbReference>
<evidence type="ECO:0000256" key="1">
    <source>
        <dbReference type="ARBA" id="ARBA00001957"/>
    </source>
</evidence>
<keyword evidence="2" id="KW-0596">Phosphopantetheine</keyword>
<dbReference type="InterPro" id="IPR023213">
    <property type="entry name" value="CAT-like_dom_sf"/>
</dbReference>
<dbReference type="Gene3D" id="1.10.1200.10">
    <property type="entry name" value="ACP-like"/>
    <property type="match status" value="1"/>
</dbReference>
<keyword evidence="3" id="KW-0597">Phosphoprotein</keyword>
<dbReference type="InterPro" id="IPR010071">
    <property type="entry name" value="AA_adenyl_dom"/>
</dbReference>
<dbReference type="InterPro" id="IPR020806">
    <property type="entry name" value="PKS_PP-bd"/>
</dbReference>
<accession>A0ABY3YVJ0</accession>
<dbReference type="InterPro" id="IPR000873">
    <property type="entry name" value="AMP-dep_synth/lig_dom"/>
</dbReference>
<dbReference type="InterPro" id="IPR020845">
    <property type="entry name" value="AMP-binding_CS"/>
</dbReference>
<proteinExistence type="predicted"/>
<dbReference type="SUPFAM" id="SSF56801">
    <property type="entry name" value="Acetyl-CoA synthetase-like"/>
    <property type="match status" value="1"/>
</dbReference>
<dbReference type="InterPro" id="IPR045851">
    <property type="entry name" value="AMP-bd_C_sf"/>
</dbReference>
<gene>
    <name evidence="5" type="primary">tycC2</name>
    <name evidence="5" type="ORF">SRIMR7_04340</name>
</gene>
<dbReference type="GeneID" id="66859564"/>
<sequence>MSDAPASPRSPIQARPASAAQSGIWFNEQLDDCGTVHHVPFTLHFDGPLDTAALRRACDALLRRHLDLTSAVESRDGVPHLVPAPVRPELVTERAGPEATRQHITAPFDLAEGPLCRLVLQVIGPREHRLLVVAHHLVFDGQSMELFAADLAALYGAEAGHGTPVPPEPAPAEPAGAEDARLAAKLPAARDYWARHPLGDDDVVLPGLERPAHGAAPGASVEFALPEDLRSRLAPLAERLGVTRFELIVASLHALLYRYGNAAPVTALDLGTRTPEQRGHIGVHVNELPFTTAPEPGLTFAEFARATRAGLRELYRVRDVPLGRAGTGVKPAVALAPVSLTYRRPGPVPQFPGLTVSADWTPSNHSARNALRVELVDGPDAFHVMLQYPPRSLAREHAESLARHWLTLLGHAAGDPGTPLAGLPLLDGDACERLLTGVNDTAVAYPARTVPELIAEQAARQPDAVAVVYADRSLTYAELDAGAERLAARLRDKGIGAGALVAVRASRSERLLIGLLGVLKAGAAYIPLDAAYPRERIEFVLADAGAAHELGDTDLSPEALAADGEPLTPDAPLPSPVPADLAYVIYTSGSTGRPKGVQIEHRSLTNLLLSLRDLLGSGPGHRWLALTSVSFDISGLELFLPLVTGGTVIVAGAGETRDGAALTDLVARHGITHVQATPTGWAMLLDNGFDAPAVTALAGGEALPPTLAQRLRPRVGRLLNVYGPTETTIWSTYDEIDTEPDEVTIGRPLANTRVYVLDEHLAPVPAGLPGDLYIAGAGLARGYVGRPELDSERFLPDPFGPPGSRMYRTGDRARHRGDGRLDFLGRTDDQIKLRGHRIEPGEIESRLLALEGVDRAAAAVRDGRLTGYYVGTADAGPLRRALAAALPAYMVPEVFVVLEALPTTPNGKLDRAALPAPPEETTTQPSAADSPLETVRDIWREVFGLPELADTDDLFDLGGHSITMTQISTRIFDRLGVEVPLSAYFDAPTVEGIAGVVAAVREELP</sequence>
<dbReference type="SMART" id="SM00823">
    <property type="entry name" value="PKS_PP"/>
    <property type="match status" value="1"/>
</dbReference>
<dbReference type="PANTHER" id="PTHR45527">
    <property type="entry name" value="NONRIBOSOMAL PEPTIDE SYNTHETASE"/>
    <property type="match status" value="1"/>
</dbReference>
<dbReference type="Pfam" id="PF00668">
    <property type="entry name" value="Condensation"/>
    <property type="match status" value="1"/>
</dbReference>
<dbReference type="SUPFAM" id="SSF47336">
    <property type="entry name" value="ACP-like"/>
    <property type="match status" value="1"/>
</dbReference>